<evidence type="ECO:0000313" key="1">
    <source>
        <dbReference type="EMBL" id="MFM0109080.1"/>
    </source>
</evidence>
<organism evidence="1 2">
    <name type="scientific">Paraburkholderia rhynchosiae</name>
    <dbReference type="NCBI Taxonomy" id="487049"/>
    <lineage>
        <taxon>Bacteria</taxon>
        <taxon>Pseudomonadati</taxon>
        <taxon>Pseudomonadota</taxon>
        <taxon>Betaproteobacteria</taxon>
        <taxon>Burkholderiales</taxon>
        <taxon>Burkholderiaceae</taxon>
        <taxon>Paraburkholderia</taxon>
    </lineage>
</organism>
<protein>
    <submittedName>
        <fullName evidence="1">Recombinase family protein</fullName>
    </submittedName>
</protein>
<keyword evidence="2" id="KW-1185">Reference proteome</keyword>
<evidence type="ECO:0000313" key="2">
    <source>
        <dbReference type="Proteomes" id="UP001629235"/>
    </source>
</evidence>
<dbReference type="Proteomes" id="UP001629235">
    <property type="component" value="Unassembled WGS sequence"/>
</dbReference>
<sequence length="199" mass="22172">MRAALYARVSTHDQQTLPLQMAEMREYAAKRGWHVVLEVEEVGSGARVRPRREELIKAARRRKIDLIVVWRLDRWGRSLLDLISTLQELLSLEVGFVSLSDALDMTTPAGRALAGMLAVFAEFERDILRERVKAGIAHARRQGKPHGRPPSVVFRAPEAQALFAQGLSKREIAKRLNVSRTSVRRLISAIDGTSGGTAA</sequence>
<accession>A0ACC7NQR0</accession>
<reference evidence="1 2" key="1">
    <citation type="journal article" date="2024" name="Chem. Sci.">
        <title>Discovery of megapolipeptins by genome mining of a Burkholderiales bacteria collection.</title>
        <authorList>
            <person name="Paulo B.S."/>
            <person name="Recchia M.J.J."/>
            <person name="Lee S."/>
            <person name="Fergusson C.H."/>
            <person name="Romanowski S.B."/>
            <person name="Hernandez A."/>
            <person name="Krull N."/>
            <person name="Liu D.Y."/>
            <person name="Cavanagh H."/>
            <person name="Bos A."/>
            <person name="Gray C.A."/>
            <person name="Murphy B.T."/>
            <person name="Linington R.G."/>
            <person name="Eustaquio A.S."/>
        </authorList>
    </citation>
    <scope>NUCLEOTIDE SEQUENCE [LARGE SCALE GENOMIC DNA]</scope>
    <source>
        <strain evidence="1 2">RL18-126-BIB-B</strain>
    </source>
</reference>
<dbReference type="EMBL" id="JAQQDW010000164">
    <property type="protein sequence ID" value="MFM0109080.1"/>
    <property type="molecule type" value="Genomic_DNA"/>
</dbReference>
<comment type="caution">
    <text evidence="1">The sequence shown here is derived from an EMBL/GenBank/DDBJ whole genome shotgun (WGS) entry which is preliminary data.</text>
</comment>
<gene>
    <name evidence="1" type="ORF">PQR01_38300</name>
</gene>
<name>A0ACC7NQR0_9BURK</name>
<proteinExistence type="predicted"/>